<evidence type="ECO:0000313" key="1">
    <source>
        <dbReference type="EMBL" id="KAK9838473.1"/>
    </source>
</evidence>
<dbReference type="Pfam" id="PF21125">
    <property type="entry name" value="MPN_2A_DUB_like"/>
    <property type="match status" value="1"/>
</dbReference>
<gene>
    <name evidence="1" type="ORF">WJX81_001538</name>
</gene>
<sequence length="263" mass="27844">MHELLSVSCSGPALASLLEATVTRCSDFDGLILGTTTSRTVATLQDDREETAEEHLDAHISAFACCESACSFYSAAGDVSVPQLTDLVRALAPCGPHAQRVLGWFVRRSGTWLVPSIRDRAVCAALPGLLALLTPGQAQPACSLLFAVVANGTEHGGATLSFQQRFYEVQAGPRDQPPRLEQVALSVTNLGALAGAPRAYPPLHPVPGLPTVAAPCNSPWAAEEGDARIQTRHAHWPAERRVQRSQQALAALRSEVARLAVSG</sequence>
<organism evidence="1 2">
    <name type="scientific">Elliptochloris bilobata</name>
    <dbReference type="NCBI Taxonomy" id="381761"/>
    <lineage>
        <taxon>Eukaryota</taxon>
        <taxon>Viridiplantae</taxon>
        <taxon>Chlorophyta</taxon>
        <taxon>core chlorophytes</taxon>
        <taxon>Trebouxiophyceae</taxon>
        <taxon>Trebouxiophyceae incertae sedis</taxon>
        <taxon>Elliptochloris clade</taxon>
        <taxon>Elliptochloris</taxon>
    </lineage>
</organism>
<dbReference type="GO" id="GO:0031593">
    <property type="term" value="F:polyubiquitin modification-dependent protein binding"/>
    <property type="evidence" value="ECO:0007669"/>
    <property type="project" value="TreeGrafter"/>
</dbReference>
<dbReference type="EMBL" id="JALJOU010000018">
    <property type="protein sequence ID" value="KAK9838473.1"/>
    <property type="molecule type" value="Genomic_DNA"/>
</dbReference>
<protein>
    <submittedName>
        <fullName evidence="1">Uncharacterized protein</fullName>
    </submittedName>
</protein>
<dbReference type="PANTHER" id="PTHR31728">
    <property type="entry name" value="ABRAXAS FAMILY MEMBER"/>
    <property type="match status" value="1"/>
</dbReference>
<name>A0AAW1RYM0_9CHLO</name>
<dbReference type="InterPro" id="IPR023238">
    <property type="entry name" value="FAM175"/>
</dbReference>
<keyword evidence="2" id="KW-1185">Reference proteome</keyword>
<dbReference type="Proteomes" id="UP001445335">
    <property type="component" value="Unassembled WGS sequence"/>
</dbReference>
<proteinExistence type="predicted"/>
<dbReference type="AlphaFoldDB" id="A0AAW1RYM0"/>
<reference evidence="1 2" key="1">
    <citation type="journal article" date="2024" name="Nat. Commun.">
        <title>Phylogenomics reveals the evolutionary origins of lichenization in chlorophyte algae.</title>
        <authorList>
            <person name="Puginier C."/>
            <person name="Libourel C."/>
            <person name="Otte J."/>
            <person name="Skaloud P."/>
            <person name="Haon M."/>
            <person name="Grisel S."/>
            <person name="Petersen M."/>
            <person name="Berrin J.G."/>
            <person name="Delaux P.M."/>
            <person name="Dal Grande F."/>
            <person name="Keller J."/>
        </authorList>
    </citation>
    <scope>NUCLEOTIDE SEQUENCE [LARGE SCALE GENOMIC DNA]</scope>
    <source>
        <strain evidence="1 2">SAG 245.80</strain>
    </source>
</reference>
<evidence type="ECO:0000313" key="2">
    <source>
        <dbReference type="Proteomes" id="UP001445335"/>
    </source>
</evidence>
<dbReference type="GO" id="GO:0005634">
    <property type="term" value="C:nucleus"/>
    <property type="evidence" value="ECO:0007669"/>
    <property type="project" value="TreeGrafter"/>
</dbReference>
<comment type="caution">
    <text evidence="1">The sequence shown here is derived from an EMBL/GenBank/DDBJ whole genome shotgun (WGS) entry which is preliminary data.</text>
</comment>
<dbReference type="PRINTS" id="PR02051">
    <property type="entry name" value="PROTEINF175"/>
</dbReference>
<dbReference type="PANTHER" id="PTHR31728:SF5">
    <property type="entry name" value="OS07G0540200 PROTEIN"/>
    <property type="match status" value="1"/>
</dbReference>
<accession>A0AAW1RYM0</accession>